<name>A0ABY3QHB3_9BRAD</name>
<dbReference type="Proteomes" id="UP001430990">
    <property type="component" value="Chromosome"/>
</dbReference>
<proteinExistence type="predicted"/>
<dbReference type="EMBL" id="CP088100">
    <property type="protein sequence ID" value="UFW85360.1"/>
    <property type="molecule type" value="Genomic_DNA"/>
</dbReference>
<keyword evidence="3" id="KW-1185">Reference proteome</keyword>
<organism evidence="2 3">
    <name type="scientific">Bradyrhizobium barranii</name>
    <dbReference type="NCBI Taxonomy" id="2992140"/>
    <lineage>
        <taxon>Bacteria</taxon>
        <taxon>Pseudomonadati</taxon>
        <taxon>Pseudomonadota</taxon>
        <taxon>Alphaproteobacteria</taxon>
        <taxon>Hyphomicrobiales</taxon>
        <taxon>Nitrobacteraceae</taxon>
        <taxon>Bradyrhizobium</taxon>
    </lineage>
</organism>
<reference evidence="2" key="1">
    <citation type="submission" date="2021-11" db="EMBL/GenBank/DDBJ databases">
        <title>Australian commercial rhizobial inoculants.</title>
        <authorList>
            <person name="Kohlmeier M.G."/>
            <person name="O'Hara G.W."/>
            <person name="Colombi E."/>
            <person name="Ramsay J.P."/>
            <person name="Terpolilli J."/>
        </authorList>
    </citation>
    <scope>NUCLEOTIDE SEQUENCE</scope>
    <source>
        <strain evidence="2">CC829</strain>
    </source>
</reference>
<evidence type="ECO:0000313" key="3">
    <source>
        <dbReference type="Proteomes" id="UP001430990"/>
    </source>
</evidence>
<protein>
    <submittedName>
        <fullName evidence="2">Uncharacterized protein</fullName>
    </submittedName>
</protein>
<accession>A0ABY3QHB3</accession>
<evidence type="ECO:0000313" key="2">
    <source>
        <dbReference type="EMBL" id="UFW85360.1"/>
    </source>
</evidence>
<feature type="region of interest" description="Disordered" evidence="1">
    <location>
        <begin position="129"/>
        <end position="152"/>
    </location>
</feature>
<feature type="compositionally biased region" description="Basic residues" evidence="1">
    <location>
        <begin position="137"/>
        <end position="152"/>
    </location>
</feature>
<gene>
    <name evidence="2" type="ORF">BjapCC829_36470</name>
</gene>
<evidence type="ECO:0000256" key="1">
    <source>
        <dbReference type="SAM" id="MobiDB-lite"/>
    </source>
</evidence>
<dbReference type="RefSeq" id="WP_231143227.1">
    <property type="nucleotide sequence ID" value="NZ_CP088100.1"/>
</dbReference>
<sequence>MTSSMTRRAVAAARCANIGADDQFEHTVHKPDLRGKLPESWACIDCGVNTAPGFFNRKQMEQAMALDWNDQGVKQTFDALSEVYTVKPKIWKVANMEENGGCLCIGCLERRIGRMLAAEDFLRNDPFNAMPGTERLRSRRGRRGQRPKGLRP</sequence>